<proteinExistence type="predicted"/>
<keyword evidence="2" id="KW-1185">Reference proteome</keyword>
<dbReference type="OrthoDB" id="2356617at2"/>
<dbReference type="Proteomes" id="UP000245380">
    <property type="component" value="Unassembled WGS sequence"/>
</dbReference>
<name>A0A2U3DBP4_SULT2</name>
<gene>
    <name evidence="1" type="ORF">BM613_01005</name>
</gene>
<organism evidence="1 2">
    <name type="scientific">Sulfoacidibacillus thermotolerans</name>
    <name type="common">Acidibacillus sulfuroxidans</name>
    <dbReference type="NCBI Taxonomy" id="1765684"/>
    <lineage>
        <taxon>Bacteria</taxon>
        <taxon>Bacillati</taxon>
        <taxon>Bacillota</taxon>
        <taxon>Bacilli</taxon>
        <taxon>Bacillales</taxon>
        <taxon>Alicyclobacillaceae</taxon>
        <taxon>Sulfoacidibacillus</taxon>
    </lineage>
</organism>
<evidence type="ECO:0008006" key="3">
    <source>
        <dbReference type="Google" id="ProtNLM"/>
    </source>
</evidence>
<dbReference type="RefSeq" id="WP_109429299.1">
    <property type="nucleotide sequence ID" value="NZ_MPDK01000002.1"/>
</dbReference>
<dbReference type="AlphaFoldDB" id="A0A2U3DBP4"/>
<comment type="caution">
    <text evidence="1">The sequence shown here is derived from an EMBL/GenBank/DDBJ whole genome shotgun (WGS) entry which is preliminary data.</text>
</comment>
<dbReference type="EMBL" id="MPDK01000002">
    <property type="protein sequence ID" value="PWI58708.1"/>
    <property type="molecule type" value="Genomic_DNA"/>
</dbReference>
<evidence type="ECO:0000313" key="2">
    <source>
        <dbReference type="Proteomes" id="UP000245380"/>
    </source>
</evidence>
<accession>A0A2U3DBP4</accession>
<sequence>MHHRLAVHETLMIHELLVLKSSSLWKCHRALHDIRDEQLQKIIAKQIPVLKEEMWDLVTLLQRRPLLLPSDYIHKGSEYGK</sequence>
<reference evidence="1 2" key="1">
    <citation type="submission" date="2016-11" db="EMBL/GenBank/DDBJ databases">
        <title>Comparative genomics of Acidibacillus ferroxidans species.</title>
        <authorList>
            <person name="Oliveira G."/>
            <person name="Nunes G."/>
            <person name="Oliveira R."/>
            <person name="Araujo F."/>
            <person name="Salim A."/>
            <person name="Scholte L."/>
            <person name="Morais D."/>
            <person name="Nancucheo I."/>
            <person name="Johnson D.B."/>
            <person name="Grail B."/>
            <person name="Bittencourt J."/>
            <person name="Valadares R."/>
        </authorList>
    </citation>
    <scope>NUCLEOTIDE SEQUENCE [LARGE SCALE GENOMIC DNA]</scope>
    <source>
        <strain evidence="1 2">Y002</strain>
    </source>
</reference>
<protein>
    <recommendedName>
        <fullName evidence="3">Spore coat protein</fullName>
    </recommendedName>
</protein>
<evidence type="ECO:0000313" key="1">
    <source>
        <dbReference type="EMBL" id="PWI58708.1"/>
    </source>
</evidence>